<reference evidence="2 3" key="1">
    <citation type="submission" date="2016-11" db="EMBL/GenBank/DDBJ databases">
        <title>Complete Genome Sequence of Bradyrhizobium sp. strain J5, an isolated from soybean nodule in Hokkaido.</title>
        <authorList>
            <person name="Kanehara K."/>
        </authorList>
    </citation>
    <scope>NUCLEOTIDE SEQUENCE [LARGE SCALE GENOMIC DNA]</scope>
    <source>
        <strain evidence="2 3">J5</strain>
    </source>
</reference>
<dbReference type="Proteomes" id="UP000181962">
    <property type="component" value="Chromosome"/>
</dbReference>
<accession>A0A1L3FIR7</accession>
<name>A0A1L3FIR7_BRAJP</name>
<evidence type="ECO:0000256" key="1">
    <source>
        <dbReference type="SAM" id="MobiDB-lite"/>
    </source>
</evidence>
<evidence type="ECO:0000313" key="2">
    <source>
        <dbReference type="EMBL" id="APG13188.1"/>
    </source>
</evidence>
<proteinExistence type="predicted"/>
<dbReference type="AlphaFoldDB" id="A0A1L3FIR7"/>
<feature type="region of interest" description="Disordered" evidence="1">
    <location>
        <begin position="1"/>
        <end position="23"/>
    </location>
</feature>
<organism evidence="2 3">
    <name type="scientific">Bradyrhizobium japonicum</name>
    <dbReference type="NCBI Taxonomy" id="375"/>
    <lineage>
        <taxon>Bacteria</taxon>
        <taxon>Pseudomonadati</taxon>
        <taxon>Pseudomonadota</taxon>
        <taxon>Alphaproteobacteria</taxon>
        <taxon>Hyphomicrobiales</taxon>
        <taxon>Nitrobacteraceae</taxon>
        <taxon>Bradyrhizobium</taxon>
    </lineage>
</organism>
<sequence>MEHMTCVDEQIGEAPEQSFQAPPPSPNWILSETTSPVDHKPQIAARTTARAGAKDGPSSLAIHCRANRTEVLLSAASSWTKTPGTDMRVVFQINDQPPVDQRWRVVDGGRSLAFPGDAARFMSSMPGVGRLLTKVYAGTAAPYEETFELTGLDAVRRRFAKVCTWPPS</sequence>
<evidence type="ECO:0000313" key="3">
    <source>
        <dbReference type="Proteomes" id="UP000181962"/>
    </source>
</evidence>
<dbReference type="EMBL" id="CP017637">
    <property type="protein sequence ID" value="APG13188.1"/>
    <property type="molecule type" value="Genomic_DNA"/>
</dbReference>
<protein>
    <submittedName>
        <fullName evidence="2">Uncharacterized protein</fullName>
    </submittedName>
</protein>
<gene>
    <name evidence="2" type="ORF">BKD09_33060</name>
</gene>